<evidence type="ECO:0000256" key="3">
    <source>
        <dbReference type="ARBA" id="ARBA00022475"/>
    </source>
</evidence>
<evidence type="ECO:0000256" key="2">
    <source>
        <dbReference type="ARBA" id="ARBA00005346"/>
    </source>
</evidence>
<feature type="transmembrane region" description="Helical" evidence="8">
    <location>
        <begin position="264"/>
        <end position="288"/>
    </location>
</feature>
<keyword evidence="3" id="KW-1003">Cell membrane</keyword>
<dbReference type="Pfam" id="PF00361">
    <property type="entry name" value="Proton_antipo_M"/>
    <property type="match status" value="1"/>
</dbReference>
<feature type="transmembrane region" description="Helical" evidence="8">
    <location>
        <begin position="300"/>
        <end position="321"/>
    </location>
</feature>
<feature type="transmembrane region" description="Helical" evidence="8">
    <location>
        <begin position="12"/>
        <end position="40"/>
    </location>
</feature>
<dbReference type="RefSeq" id="WP_008949476.1">
    <property type="nucleotide sequence ID" value="NZ_AHTH01000005.1"/>
</dbReference>
<protein>
    <recommendedName>
        <fullName evidence="9">NADH:quinone oxidoreductase/Mrp antiporter transmembrane domain-containing protein</fullName>
    </recommendedName>
</protein>
<keyword evidence="4 7" id="KW-0812">Transmembrane</keyword>
<evidence type="ECO:0000256" key="7">
    <source>
        <dbReference type="RuleBase" id="RU000320"/>
    </source>
</evidence>
<reference evidence="10 11" key="1">
    <citation type="journal article" date="2012" name="J. Bacteriol.">
        <title>Genome Sequence of Extracellular-Protease-Producing Alishewanella jeotgali Isolated from Traditional Korean Fermented Seafood.</title>
        <authorList>
            <person name="Jung J."/>
            <person name="Chun J."/>
            <person name="Park W."/>
        </authorList>
    </citation>
    <scope>NUCLEOTIDE SEQUENCE [LARGE SCALE GENOMIC DNA]</scope>
    <source>
        <strain evidence="10 11">KCTC 22429</strain>
    </source>
</reference>
<feature type="domain" description="NADH:quinone oxidoreductase/Mrp antiporter transmembrane" evidence="9">
    <location>
        <begin position="70"/>
        <end position="328"/>
    </location>
</feature>
<dbReference type="eggNOG" id="COG0651">
    <property type="taxonomic scope" value="Bacteria"/>
</dbReference>
<feature type="transmembrane region" description="Helical" evidence="8">
    <location>
        <begin position="52"/>
        <end position="69"/>
    </location>
</feature>
<dbReference type="PANTHER" id="PTHR42703:SF1">
    <property type="entry name" value="NA(+)_H(+) ANTIPORTER SUBUNIT D1"/>
    <property type="match status" value="1"/>
</dbReference>
<dbReference type="PANTHER" id="PTHR42703">
    <property type="entry name" value="NADH DEHYDROGENASE"/>
    <property type="match status" value="1"/>
</dbReference>
<organism evidence="10 11">
    <name type="scientific">Alishewanella jeotgali KCTC 22429</name>
    <dbReference type="NCBI Taxonomy" id="1129374"/>
    <lineage>
        <taxon>Bacteria</taxon>
        <taxon>Pseudomonadati</taxon>
        <taxon>Pseudomonadota</taxon>
        <taxon>Gammaproteobacteria</taxon>
        <taxon>Alteromonadales</taxon>
        <taxon>Alteromonadaceae</taxon>
        <taxon>Alishewanella</taxon>
    </lineage>
</organism>
<evidence type="ECO:0000259" key="9">
    <source>
        <dbReference type="Pfam" id="PF00361"/>
    </source>
</evidence>
<feature type="transmembrane region" description="Helical" evidence="8">
    <location>
        <begin position="235"/>
        <end position="258"/>
    </location>
</feature>
<evidence type="ECO:0000313" key="11">
    <source>
        <dbReference type="Proteomes" id="UP000012046"/>
    </source>
</evidence>
<evidence type="ECO:0000313" key="10">
    <source>
        <dbReference type="EMBL" id="EHR42064.1"/>
    </source>
</evidence>
<dbReference type="InterPro" id="IPR050586">
    <property type="entry name" value="CPA3_Na-H_Antiporter_D"/>
</dbReference>
<feature type="transmembrane region" description="Helical" evidence="8">
    <location>
        <begin position="333"/>
        <end position="355"/>
    </location>
</feature>
<feature type="transmembrane region" description="Helical" evidence="8">
    <location>
        <begin position="75"/>
        <end position="92"/>
    </location>
</feature>
<proteinExistence type="inferred from homology"/>
<name>H3ZAV0_9ALTE</name>
<evidence type="ECO:0000256" key="4">
    <source>
        <dbReference type="ARBA" id="ARBA00022692"/>
    </source>
</evidence>
<evidence type="ECO:0000256" key="6">
    <source>
        <dbReference type="ARBA" id="ARBA00023136"/>
    </source>
</evidence>
<evidence type="ECO:0000256" key="8">
    <source>
        <dbReference type="SAM" id="Phobius"/>
    </source>
</evidence>
<keyword evidence="6 8" id="KW-0472">Membrane</keyword>
<sequence length="476" mass="51232">MIDLSHLLWPGAGLGLVSVVSQGWLVFSLILWVLALGYSLSSQAADPKATRYWLFMLLCFAGNMLLITALDALSFYLGFSIMSLAGAGLVLHSGSKQARRAGRLYLQLAIIGELLLFSALVLRAAAAGGLYDWQSWQTVPLDHLTIALFVLGLGLKAGFFPLHLWLPQAHPVAPAAASAVLSGAMIKAGIFGLWLFLPAGDPLLQQWGQGLLWLGFGSAIFGALAALCQQKSKQILAYSSVSQIGYVLMLLSISWLLVPEQQALALSALVAYAAHHAFAKGALFLLAGSASRYRLSQLDLLLLGFFVVSLAALPLTSGAMAKAALKQATAAAALPLALCLYLGALCTALALCHLLMRFRVEQRELLSRTVADSMPWLQRLPLLLLALAALTLSWGGALPSAWVSWLPLELAAYTGLSLVALAPAAIWAASWPLLLAVPVYYGLQRYAAAVLQQLGRRQRWVFFCSLWLKRRYQPLA</sequence>
<comment type="caution">
    <text evidence="10">The sequence shown here is derived from an EMBL/GenBank/DDBJ whole genome shotgun (WGS) entry which is preliminary data.</text>
</comment>
<dbReference type="AlphaFoldDB" id="H3ZAV0"/>
<accession>H3ZAV0</accession>
<comment type="subcellular location">
    <subcellularLocation>
        <location evidence="1">Cell membrane</location>
        <topology evidence="1">Multi-pass membrane protein</topology>
    </subcellularLocation>
    <subcellularLocation>
        <location evidence="7">Membrane</location>
        <topology evidence="7">Multi-pass membrane protein</topology>
    </subcellularLocation>
</comment>
<dbReference type="InterPro" id="IPR001750">
    <property type="entry name" value="ND/Mrp_TM"/>
</dbReference>
<evidence type="ECO:0000256" key="1">
    <source>
        <dbReference type="ARBA" id="ARBA00004651"/>
    </source>
</evidence>
<dbReference type="PATRIC" id="fig|1129374.4.peg.457"/>
<feature type="transmembrane region" description="Helical" evidence="8">
    <location>
        <begin position="178"/>
        <end position="197"/>
    </location>
</feature>
<feature type="transmembrane region" description="Helical" evidence="8">
    <location>
        <begin position="146"/>
        <end position="166"/>
    </location>
</feature>
<keyword evidence="11" id="KW-1185">Reference proteome</keyword>
<dbReference type="Proteomes" id="UP000012046">
    <property type="component" value="Unassembled WGS sequence"/>
</dbReference>
<feature type="transmembrane region" description="Helical" evidence="8">
    <location>
        <begin position="104"/>
        <end position="126"/>
    </location>
</feature>
<dbReference type="GO" id="GO:0005886">
    <property type="term" value="C:plasma membrane"/>
    <property type="evidence" value="ECO:0007669"/>
    <property type="project" value="UniProtKB-SubCell"/>
</dbReference>
<gene>
    <name evidence="10" type="ORF">AJE_02266</name>
</gene>
<feature type="transmembrane region" description="Helical" evidence="8">
    <location>
        <begin position="209"/>
        <end position="228"/>
    </location>
</feature>
<feature type="transmembrane region" description="Helical" evidence="8">
    <location>
        <begin position="410"/>
        <end position="443"/>
    </location>
</feature>
<dbReference type="STRING" id="1129374.AJE_02266"/>
<feature type="transmembrane region" description="Helical" evidence="8">
    <location>
        <begin position="376"/>
        <end position="398"/>
    </location>
</feature>
<dbReference type="EMBL" id="AHTH01000005">
    <property type="protein sequence ID" value="EHR42064.1"/>
    <property type="molecule type" value="Genomic_DNA"/>
</dbReference>
<evidence type="ECO:0000256" key="5">
    <source>
        <dbReference type="ARBA" id="ARBA00022989"/>
    </source>
</evidence>
<keyword evidence="5 8" id="KW-1133">Transmembrane helix</keyword>
<dbReference type="PRINTS" id="PR01434">
    <property type="entry name" value="NADHDHGNASE5"/>
</dbReference>
<comment type="similarity">
    <text evidence="2">Belongs to the CPA3 antiporters (TC 2.A.63) subunit D family.</text>
</comment>